<evidence type="ECO:0000313" key="1">
    <source>
        <dbReference type="EMBL" id="QUC68429.1"/>
    </source>
</evidence>
<protein>
    <submittedName>
        <fullName evidence="1">HAD-IA family hydrolase</fullName>
    </submittedName>
</protein>
<gene>
    <name evidence="1" type="ORF">JYE49_06985</name>
</gene>
<organism evidence="1 2">
    <name type="scientific">Aristaeella hokkaidonensis</name>
    <dbReference type="NCBI Taxonomy" id="3046382"/>
    <lineage>
        <taxon>Bacteria</taxon>
        <taxon>Bacillati</taxon>
        <taxon>Bacillota</taxon>
        <taxon>Clostridia</taxon>
        <taxon>Eubacteriales</taxon>
        <taxon>Aristaeellaceae</taxon>
        <taxon>Aristaeella</taxon>
    </lineage>
</organism>
<reference evidence="1" key="1">
    <citation type="submission" date="2021-01" db="EMBL/GenBank/DDBJ databases">
        <title>Complete genome sequence of Clostridiales bacterium R-7.</title>
        <authorList>
            <person name="Mahoney-Kurpe S.C."/>
            <person name="Palevich N."/>
            <person name="Koike S."/>
            <person name="Moon C.D."/>
            <person name="Attwood G.T."/>
        </authorList>
    </citation>
    <scope>NUCLEOTIDE SEQUENCE</scope>
    <source>
        <strain evidence="1">R-7</strain>
    </source>
</reference>
<accession>A0AC61N3C5</accession>
<keyword evidence="1" id="KW-0378">Hydrolase</keyword>
<proteinExistence type="predicted"/>
<sequence length="229" mass="26306">MIKAVVFDMFETLVTLFTGRTYFGEDLAADVGADLFTFRKEWHSIEKDRSTGKYTIEEGLEIVLKRLGIYTEEKVKLGATKRREALGDSFSAIPEDTFRMLKGLKERGIKIGLITNTFSDERDVIRESKLFPYFDAVLISFEQGICKPDLALYEKMIGLLNVKAEECLYVGDGGSRELYAAREAGMHPVQCTWFHERAYEPHIPCPILDEFEHAEHQLDILKYIDQMED</sequence>
<dbReference type="EMBL" id="CP068393">
    <property type="protein sequence ID" value="QUC68429.1"/>
    <property type="molecule type" value="Genomic_DNA"/>
</dbReference>
<evidence type="ECO:0000313" key="2">
    <source>
        <dbReference type="Proteomes" id="UP000682782"/>
    </source>
</evidence>
<name>A0AC61N3C5_9FIRM</name>
<dbReference type="Proteomes" id="UP000682782">
    <property type="component" value="Chromosome"/>
</dbReference>
<keyword evidence="2" id="KW-1185">Reference proteome</keyword>